<feature type="non-terminal residue" evidence="1">
    <location>
        <position position="1"/>
    </location>
</feature>
<dbReference type="AlphaFoldDB" id="A0A382IQL1"/>
<dbReference type="EMBL" id="UINC01069038">
    <property type="protein sequence ID" value="SVC02104.1"/>
    <property type="molecule type" value="Genomic_DNA"/>
</dbReference>
<sequence length="96" mass="11193">RFADLPQHNNGPLIFLMNEISRVLKEGGIFLSSTPIYPYFAAFQDPTHNNIMTADTLCQYFSNQKFDVAERYGVKTNFEILYQKMMWDHLVAVLKK</sequence>
<dbReference type="SUPFAM" id="SSF53335">
    <property type="entry name" value="S-adenosyl-L-methionine-dependent methyltransferases"/>
    <property type="match status" value="1"/>
</dbReference>
<proteinExistence type="predicted"/>
<gene>
    <name evidence="1" type="ORF">METZ01_LOCUS254958</name>
</gene>
<evidence type="ECO:0008006" key="2">
    <source>
        <dbReference type="Google" id="ProtNLM"/>
    </source>
</evidence>
<protein>
    <recommendedName>
        <fullName evidence="2">Methyltransferase type 11 domain-containing protein</fullName>
    </recommendedName>
</protein>
<dbReference type="Gene3D" id="3.40.50.150">
    <property type="entry name" value="Vaccinia Virus protein VP39"/>
    <property type="match status" value="1"/>
</dbReference>
<name>A0A382IQL1_9ZZZZ</name>
<evidence type="ECO:0000313" key="1">
    <source>
        <dbReference type="EMBL" id="SVC02104.1"/>
    </source>
</evidence>
<reference evidence="1" key="1">
    <citation type="submission" date="2018-05" db="EMBL/GenBank/DDBJ databases">
        <authorList>
            <person name="Lanie J.A."/>
            <person name="Ng W.-L."/>
            <person name="Kazmierczak K.M."/>
            <person name="Andrzejewski T.M."/>
            <person name="Davidsen T.M."/>
            <person name="Wayne K.J."/>
            <person name="Tettelin H."/>
            <person name="Glass J.I."/>
            <person name="Rusch D."/>
            <person name="Podicherti R."/>
            <person name="Tsui H.-C.T."/>
            <person name="Winkler M.E."/>
        </authorList>
    </citation>
    <scope>NUCLEOTIDE SEQUENCE</scope>
</reference>
<organism evidence="1">
    <name type="scientific">marine metagenome</name>
    <dbReference type="NCBI Taxonomy" id="408172"/>
    <lineage>
        <taxon>unclassified sequences</taxon>
        <taxon>metagenomes</taxon>
        <taxon>ecological metagenomes</taxon>
    </lineage>
</organism>
<accession>A0A382IQL1</accession>
<dbReference type="InterPro" id="IPR029063">
    <property type="entry name" value="SAM-dependent_MTases_sf"/>
</dbReference>